<keyword evidence="12" id="KW-0902">Two-component regulatory system</keyword>
<dbReference type="Gene3D" id="6.10.340.10">
    <property type="match status" value="1"/>
</dbReference>
<dbReference type="SUPFAM" id="SSF158472">
    <property type="entry name" value="HAMP domain-like"/>
    <property type="match status" value="1"/>
</dbReference>
<name>A0A127VG28_9SPHI</name>
<feature type="domain" description="HAMP" evidence="16">
    <location>
        <begin position="175"/>
        <end position="228"/>
    </location>
</feature>
<keyword evidence="11 14" id="KW-1133">Transmembrane helix</keyword>
<evidence type="ECO:0000259" key="15">
    <source>
        <dbReference type="PROSITE" id="PS50109"/>
    </source>
</evidence>
<gene>
    <name evidence="17" type="ORF">AY601_3410</name>
</gene>
<evidence type="ECO:0000256" key="7">
    <source>
        <dbReference type="ARBA" id="ARBA00022692"/>
    </source>
</evidence>
<dbReference type="SUPFAM" id="SSF55874">
    <property type="entry name" value="ATPase domain of HSP90 chaperone/DNA topoisomerase II/histidine kinase"/>
    <property type="match status" value="1"/>
</dbReference>
<evidence type="ECO:0000256" key="11">
    <source>
        <dbReference type="ARBA" id="ARBA00022989"/>
    </source>
</evidence>
<dbReference type="InterPro" id="IPR003661">
    <property type="entry name" value="HisK_dim/P_dom"/>
</dbReference>
<dbReference type="OrthoDB" id="594725at2"/>
<keyword evidence="7 14" id="KW-0812">Transmembrane</keyword>
<proteinExistence type="predicted"/>
<evidence type="ECO:0000256" key="12">
    <source>
        <dbReference type="ARBA" id="ARBA00023012"/>
    </source>
</evidence>
<keyword evidence="10" id="KW-0067">ATP-binding</keyword>
<dbReference type="GO" id="GO:0005524">
    <property type="term" value="F:ATP binding"/>
    <property type="evidence" value="ECO:0007669"/>
    <property type="project" value="UniProtKB-KW"/>
</dbReference>
<dbReference type="Pfam" id="PF02518">
    <property type="entry name" value="HATPase_c"/>
    <property type="match status" value="1"/>
</dbReference>
<feature type="domain" description="Histidine kinase" evidence="15">
    <location>
        <begin position="236"/>
        <end position="454"/>
    </location>
</feature>
<dbReference type="CDD" id="cd06225">
    <property type="entry name" value="HAMP"/>
    <property type="match status" value="1"/>
</dbReference>
<sequence>MNLNTRITFLFAVLSAVIISLLSGFVWYFANEFAFEDFYKRLEARVKIAIQTKAAAGTNTVEYNEVRQKYLERLPQEEEQVFAADKASKIAFDKKVNLPSSFYKNIESGMMARYRNENVFYAGKYFKNGPNGYIVIISAKDPYGYRELKDLQKILFAGFFLSVALSYFVGRRFSDFTFKPIRELIKKAKGISAENLHQRLPPIKGNDEISEISQTFNDMLDRLETAFETQNNFISNASHELRTPLTIISGEAELTIARDGHRDPELQKSLATIQAESERLENILTSLLSLAQSGFDGEKQRWEEIRLDELIWDVKASIDLVNPDNQIQVDFSKLPENPESINLNGNLNLIKLAVTNIVNNACKYSDNRVVEVGLSVTRTNIVISVKDQGIGIPEDELQHVFEPFFRASNTTDYNGYGVGLPLSLNIIRLHKGSIAIKTVQESGTEMNILLPRSR</sequence>
<keyword evidence="13 14" id="KW-0472">Membrane</keyword>
<dbReference type="InterPro" id="IPR004358">
    <property type="entry name" value="Sig_transdc_His_kin-like_C"/>
</dbReference>
<dbReference type="EC" id="2.7.13.3" evidence="3"/>
<evidence type="ECO:0000313" key="17">
    <source>
        <dbReference type="EMBL" id="AMQ00276.1"/>
    </source>
</evidence>
<dbReference type="InterPro" id="IPR003594">
    <property type="entry name" value="HATPase_dom"/>
</dbReference>
<evidence type="ECO:0000256" key="14">
    <source>
        <dbReference type="SAM" id="Phobius"/>
    </source>
</evidence>
<dbReference type="InterPro" id="IPR003660">
    <property type="entry name" value="HAMP_dom"/>
</dbReference>
<dbReference type="EMBL" id="CP014504">
    <property type="protein sequence ID" value="AMQ00276.1"/>
    <property type="molecule type" value="Genomic_DNA"/>
</dbReference>
<reference evidence="17 18" key="1">
    <citation type="submission" date="2016-03" db="EMBL/GenBank/DDBJ databases">
        <title>Complete genome sequence of Pedobacter cryoconitis PAMC 27485.</title>
        <authorList>
            <person name="Lee J."/>
            <person name="Kim O.-S."/>
        </authorList>
    </citation>
    <scope>NUCLEOTIDE SEQUENCE [LARGE SCALE GENOMIC DNA]</scope>
    <source>
        <strain evidence="17 18">PAMC 27485</strain>
    </source>
</reference>
<dbReference type="GO" id="GO:0005886">
    <property type="term" value="C:plasma membrane"/>
    <property type="evidence" value="ECO:0007669"/>
    <property type="project" value="UniProtKB-SubCell"/>
</dbReference>
<evidence type="ECO:0000256" key="3">
    <source>
        <dbReference type="ARBA" id="ARBA00012438"/>
    </source>
</evidence>
<evidence type="ECO:0000256" key="6">
    <source>
        <dbReference type="ARBA" id="ARBA00022679"/>
    </source>
</evidence>
<dbReference type="RefSeq" id="WP_068403153.1">
    <property type="nucleotide sequence ID" value="NZ_CP014504.1"/>
</dbReference>
<comment type="subcellular location">
    <subcellularLocation>
        <location evidence="2">Cell membrane</location>
        <topology evidence="2">Multi-pass membrane protein</topology>
    </subcellularLocation>
</comment>
<dbReference type="PROSITE" id="PS50885">
    <property type="entry name" value="HAMP"/>
    <property type="match status" value="1"/>
</dbReference>
<evidence type="ECO:0000259" key="16">
    <source>
        <dbReference type="PROSITE" id="PS50885"/>
    </source>
</evidence>
<accession>A0A127VG28</accession>
<feature type="transmembrane region" description="Helical" evidence="14">
    <location>
        <begin position="7"/>
        <end position="30"/>
    </location>
</feature>
<keyword evidence="9 17" id="KW-0418">Kinase</keyword>
<dbReference type="PATRIC" id="fig|188932.3.peg.3548"/>
<dbReference type="InterPro" id="IPR036890">
    <property type="entry name" value="HATPase_C_sf"/>
</dbReference>
<dbReference type="PANTHER" id="PTHR45528">
    <property type="entry name" value="SENSOR HISTIDINE KINASE CPXA"/>
    <property type="match status" value="1"/>
</dbReference>
<evidence type="ECO:0000256" key="5">
    <source>
        <dbReference type="ARBA" id="ARBA00022553"/>
    </source>
</evidence>
<dbReference type="InterPro" id="IPR050398">
    <property type="entry name" value="HssS/ArlS-like"/>
</dbReference>
<dbReference type="PANTHER" id="PTHR45528:SF1">
    <property type="entry name" value="SENSOR HISTIDINE KINASE CPXA"/>
    <property type="match status" value="1"/>
</dbReference>
<dbReference type="PRINTS" id="PR00344">
    <property type="entry name" value="BCTRLSENSOR"/>
</dbReference>
<dbReference type="AlphaFoldDB" id="A0A127VG28"/>
<evidence type="ECO:0000256" key="2">
    <source>
        <dbReference type="ARBA" id="ARBA00004651"/>
    </source>
</evidence>
<dbReference type="PROSITE" id="PS50109">
    <property type="entry name" value="HIS_KIN"/>
    <property type="match status" value="1"/>
</dbReference>
<dbReference type="InterPro" id="IPR036097">
    <property type="entry name" value="HisK_dim/P_sf"/>
</dbReference>
<keyword evidence="5" id="KW-0597">Phosphoprotein</keyword>
<comment type="catalytic activity">
    <reaction evidence="1">
        <text>ATP + protein L-histidine = ADP + protein N-phospho-L-histidine.</text>
        <dbReference type="EC" id="2.7.13.3"/>
    </reaction>
</comment>
<evidence type="ECO:0000256" key="4">
    <source>
        <dbReference type="ARBA" id="ARBA00022475"/>
    </source>
</evidence>
<protein>
    <recommendedName>
        <fullName evidence="3">histidine kinase</fullName>
        <ecNumber evidence="3">2.7.13.3</ecNumber>
    </recommendedName>
</protein>
<dbReference type="Gene3D" id="1.10.287.130">
    <property type="match status" value="1"/>
</dbReference>
<dbReference type="KEGG" id="pcm:AY601_3410"/>
<dbReference type="SMART" id="SM00387">
    <property type="entry name" value="HATPase_c"/>
    <property type="match status" value="1"/>
</dbReference>
<evidence type="ECO:0000256" key="1">
    <source>
        <dbReference type="ARBA" id="ARBA00000085"/>
    </source>
</evidence>
<dbReference type="GO" id="GO:0000155">
    <property type="term" value="F:phosphorelay sensor kinase activity"/>
    <property type="evidence" value="ECO:0007669"/>
    <property type="project" value="InterPro"/>
</dbReference>
<dbReference type="Gene3D" id="3.30.565.10">
    <property type="entry name" value="Histidine kinase-like ATPase, C-terminal domain"/>
    <property type="match status" value="1"/>
</dbReference>
<keyword evidence="8" id="KW-0547">Nucleotide-binding</keyword>
<dbReference type="InterPro" id="IPR005467">
    <property type="entry name" value="His_kinase_dom"/>
</dbReference>
<dbReference type="Pfam" id="PF00672">
    <property type="entry name" value="HAMP"/>
    <property type="match status" value="1"/>
</dbReference>
<dbReference type="SMART" id="SM00304">
    <property type="entry name" value="HAMP"/>
    <property type="match status" value="1"/>
</dbReference>
<dbReference type="CDD" id="cd00082">
    <property type="entry name" value="HisKA"/>
    <property type="match status" value="1"/>
</dbReference>
<evidence type="ECO:0000256" key="8">
    <source>
        <dbReference type="ARBA" id="ARBA00022741"/>
    </source>
</evidence>
<evidence type="ECO:0000256" key="10">
    <source>
        <dbReference type="ARBA" id="ARBA00022840"/>
    </source>
</evidence>
<organism evidence="17 18">
    <name type="scientific">Pedobacter cryoconitis</name>
    <dbReference type="NCBI Taxonomy" id="188932"/>
    <lineage>
        <taxon>Bacteria</taxon>
        <taxon>Pseudomonadati</taxon>
        <taxon>Bacteroidota</taxon>
        <taxon>Sphingobacteriia</taxon>
        <taxon>Sphingobacteriales</taxon>
        <taxon>Sphingobacteriaceae</taxon>
        <taxon>Pedobacter</taxon>
    </lineage>
</organism>
<evidence type="ECO:0000313" key="18">
    <source>
        <dbReference type="Proteomes" id="UP000071561"/>
    </source>
</evidence>
<dbReference type="SMART" id="SM00388">
    <property type="entry name" value="HisKA"/>
    <property type="match status" value="1"/>
</dbReference>
<dbReference type="Proteomes" id="UP000071561">
    <property type="component" value="Chromosome"/>
</dbReference>
<evidence type="ECO:0000256" key="13">
    <source>
        <dbReference type="ARBA" id="ARBA00023136"/>
    </source>
</evidence>
<evidence type="ECO:0000256" key="9">
    <source>
        <dbReference type="ARBA" id="ARBA00022777"/>
    </source>
</evidence>
<keyword evidence="18" id="KW-1185">Reference proteome</keyword>
<dbReference type="FunFam" id="1.10.287.130:FF:000001">
    <property type="entry name" value="Two-component sensor histidine kinase"/>
    <property type="match status" value="1"/>
</dbReference>
<keyword evidence="4" id="KW-1003">Cell membrane</keyword>
<dbReference type="Pfam" id="PF00512">
    <property type="entry name" value="HisKA"/>
    <property type="match status" value="1"/>
</dbReference>
<dbReference type="SUPFAM" id="SSF47384">
    <property type="entry name" value="Homodimeric domain of signal transducing histidine kinase"/>
    <property type="match status" value="1"/>
</dbReference>
<keyword evidence="6" id="KW-0808">Transferase</keyword>